<protein>
    <recommendedName>
        <fullName evidence="4">Lipoprotein</fullName>
    </recommendedName>
</protein>
<dbReference type="EMBL" id="DMVW01000078">
    <property type="protein sequence ID" value="HAR51714.1"/>
    <property type="molecule type" value="Genomic_DNA"/>
</dbReference>
<name>A0A348WB02_9RHOB</name>
<accession>A0A348WB02</accession>
<evidence type="ECO:0008006" key="4">
    <source>
        <dbReference type="Google" id="ProtNLM"/>
    </source>
</evidence>
<feature type="chain" id="PRO_5016964305" description="Lipoprotein" evidence="1">
    <location>
        <begin position="30"/>
        <end position="188"/>
    </location>
</feature>
<proteinExistence type="predicted"/>
<dbReference type="Proteomes" id="UP000264719">
    <property type="component" value="Unassembled WGS sequence"/>
</dbReference>
<dbReference type="PROSITE" id="PS51257">
    <property type="entry name" value="PROKAR_LIPOPROTEIN"/>
    <property type="match status" value="1"/>
</dbReference>
<feature type="signal peptide" evidence="1">
    <location>
        <begin position="1"/>
        <end position="29"/>
    </location>
</feature>
<comment type="caution">
    <text evidence="2">The sequence shown here is derived from an EMBL/GenBank/DDBJ whole genome shotgun (WGS) entry which is preliminary data.</text>
</comment>
<organism evidence="2 3">
    <name type="scientific">Roseovarius nubinhibens</name>
    <dbReference type="NCBI Taxonomy" id="314263"/>
    <lineage>
        <taxon>Bacteria</taxon>
        <taxon>Pseudomonadati</taxon>
        <taxon>Pseudomonadota</taxon>
        <taxon>Alphaproteobacteria</taxon>
        <taxon>Rhodobacterales</taxon>
        <taxon>Roseobacteraceae</taxon>
        <taxon>Roseovarius</taxon>
    </lineage>
</organism>
<keyword evidence="1" id="KW-0732">Signal</keyword>
<sequence length="188" mass="21464">MLRKFWGLLCFLALSLVMGCGTGTGPVTATPDEVQELAVAIAALSPEVDPEEAYRAAKISFEHSRELAIQYEITDPPLVHNSKVNMGIKPRGLCYHWAQDMEKRLKAERFETLEMHRAIANASNPFRIEHSTAIISAKGADMYDGIVLDPWRLGGQLFWDELRDDTRYKWVPREVVMDQKRKLRAQEY</sequence>
<dbReference type="AlphaFoldDB" id="A0A348WB02"/>
<gene>
    <name evidence="2" type="ORF">DCS45_07530</name>
</gene>
<reference evidence="2 3" key="1">
    <citation type="journal article" date="2018" name="Nat. Biotechnol.">
        <title>A standardized bacterial taxonomy based on genome phylogeny substantially revises the tree of life.</title>
        <authorList>
            <person name="Parks D.H."/>
            <person name="Chuvochina M."/>
            <person name="Waite D.W."/>
            <person name="Rinke C."/>
            <person name="Skarshewski A."/>
            <person name="Chaumeil P.A."/>
            <person name="Hugenholtz P."/>
        </authorList>
    </citation>
    <scope>NUCLEOTIDE SEQUENCE [LARGE SCALE GENOMIC DNA]</scope>
    <source>
        <strain evidence="2">UBA9169</strain>
    </source>
</reference>
<evidence type="ECO:0000256" key="1">
    <source>
        <dbReference type="SAM" id="SignalP"/>
    </source>
</evidence>
<evidence type="ECO:0000313" key="3">
    <source>
        <dbReference type="Proteomes" id="UP000264719"/>
    </source>
</evidence>
<dbReference type="RefSeq" id="WP_009814383.1">
    <property type="nucleotide sequence ID" value="NZ_CAXAXR010000047.1"/>
</dbReference>
<evidence type="ECO:0000313" key="2">
    <source>
        <dbReference type="EMBL" id="HAR51714.1"/>
    </source>
</evidence>